<proteinExistence type="predicted"/>
<organism evidence="1 2">
    <name type="scientific">Archangium violaceum Cb vi76</name>
    <dbReference type="NCBI Taxonomy" id="1406225"/>
    <lineage>
        <taxon>Bacteria</taxon>
        <taxon>Pseudomonadati</taxon>
        <taxon>Myxococcota</taxon>
        <taxon>Myxococcia</taxon>
        <taxon>Myxococcales</taxon>
        <taxon>Cystobacterineae</taxon>
        <taxon>Archangiaceae</taxon>
        <taxon>Archangium</taxon>
    </lineage>
</organism>
<accession>A0A084SQ53</accession>
<dbReference type="AlphaFoldDB" id="A0A084SQ53"/>
<reference evidence="1 2" key="1">
    <citation type="submission" date="2014-07" db="EMBL/GenBank/DDBJ databases">
        <title>Draft Genome Sequence of Gephyronic Acid Producer, Cystobacter violaceus Strain Cb vi76.</title>
        <authorList>
            <person name="Stevens D.C."/>
            <person name="Young J."/>
            <person name="Carmichael R."/>
            <person name="Tan J."/>
            <person name="Taylor R.E."/>
        </authorList>
    </citation>
    <scope>NUCLEOTIDE SEQUENCE [LARGE SCALE GENOMIC DNA]</scope>
    <source>
        <strain evidence="1 2">Cb vi76</strain>
    </source>
</reference>
<sequence length="194" mass="20218">MVLSAMTLGLVACGGAKLGGGKEGAAQAAFQASQPVGRNSNKSADALVRQALASGALTASVSYKCHTSGEVSWSVDLTNVGQNGTLSYDVNYDGCNEDGKNEYNGKMAYAMRFAIDPTLQRFAFITTMKGKLSIEGEISDYIEADVALSMELTATSAHSGNVSLVLDGTIKTSEGSHVYTKETLSITAGELPKT</sequence>
<dbReference type="Proteomes" id="UP000028547">
    <property type="component" value="Unassembled WGS sequence"/>
</dbReference>
<evidence type="ECO:0000313" key="2">
    <source>
        <dbReference type="Proteomes" id="UP000028547"/>
    </source>
</evidence>
<comment type="caution">
    <text evidence="1">The sequence shown here is derived from an EMBL/GenBank/DDBJ whole genome shotgun (WGS) entry which is preliminary data.</text>
</comment>
<evidence type="ECO:0000313" key="1">
    <source>
        <dbReference type="EMBL" id="KFA90588.1"/>
    </source>
</evidence>
<protein>
    <submittedName>
        <fullName evidence="1">Uncharacterized protein</fullName>
    </submittedName>
</protein>
<name>A0A084SQ53_9BACT</name>
<dbReference type="EMBL" id="JPMI01000201">
    <property type="protein sequence ID" value="KFA90588.1"/>
    <property type="molecule type" value="Genomic_DNA"/>
</dbReference>
<gene>
    <name evidence="1" type="ORF">Q664_27370</name>
</gene>